<dbReference type="RefSeq" id="YP_007007463.1">
    <property type="nucleotide sequence ID" value="NC_019526.1"/>
</dbReference>
<evidence type="ECO:0000313" key="1">
    <source>
        <dbReference type="EMBL" id="AFA44581.1"/>
    </source>
</evidence>
<protein>
    <submittedName>
        <fullName evidence="1">Uncharacterized protein</fullName>
    </submittedName>
</protein>
<organism evidence="1 2">
    <name type="scientific">Klebsiella phage vB_KleM_RaK2</name>
    <dbReference type="NCBI Taxonomy" id="1147094"/>
    <lineage>
        <taxon>Viruses</taxon>
        <taxon>Duplodnaviria</taxon>
        <taxon>Heunggongvirae</taxon>
        <taxon>Uroviricota</taxon>
        <taxon>Caudoviricetes</taxon>
        <taxon>Alcyoneusvirus</taxon>
        <taxon>Alcyoneusvirus RaK2</taxon>
    </lineage>
</organism>
<dbReference type="KEGG" id="vg:14012896"/>
<gene>
    <name evidence="1" type="ORF">RaK2_00308</name>
</gene>
<sequence>MKYKCTVYKEGIVFIEVYVDDDIWFEVDECFDTNVYVSKNGYIYEYNLNNDFGSMQDDELFQLSTVSPIPFDLKIIREAHKQFSTIIKENSSLLYHYILVTEDE</sequence>
<proteinExistence type="predicted"/>
<name>H6X4B5_9CAUD</name>
<accession>H6X4B5</accession>
<reference evidence="1 2" key="1">
    <citation type="journal article" date="2012" name="J. Virol.">
        <title>Genome of Klebsiella sp.-Infecting Bacteriophage vB_KleM_RaK2.</title>
        <authorList>
            <person name="Simoliunas E."/>
            <person name="Kaliniene L."/>
            <person name="Truncaite L."/>
            <person name="Klausa V."/>
            <person name="Zajanckauskaite A."/>
            <person name="Meskys R."/>
        </authorList>
    </citation>
    <scope>NUCLEOTIDE SEQUENCE [LARGE SCALE GENOMIC DNA]</scope>
</reference>
<evidence type="ECO:0000313" key="2">
    <source>
        <dbReference type="Proteomes" id="UP000007524"/>
    </source>
</evidence>
<dbReference type="EMBL" id="JQ513383">
    <property type="protein sequence ID" value="AFA44581.1"/>
    <property type="molecule type" value="Genomic_DNA"/>
</dbReference>
<keyword evidence="2" id="KW-1185">Reference proteome</keyword>
<dbReference type="Proteomes" id="UP000007524">
    <property type="component" value="Segment"/>
</dbReference>
<dbReference type="GeneID" id="14012896"/>